<feature type="compositionally biased region" description="Basic residues" evidence="1">
    <location>
        <begin position="165"/>
        <end position="182"/>
    </location>
</feature>
<evidence type="ECO:0000256" key="1">
    <source>
        <dbReference type="SAM" id="MobiDB-lite"/>
    </source>
</evidence>
<organism evidence="2 3">
    <name type="scientific">Folsomia candida</name>
    <name type="common">Springtail</name>
    <dbReference type="NCBI Taxonomy" id="158441"/>
    <lineage>
        <taxon>Eukaryota</taxon>
        <taxon>Metazoa</taxon>
        <taxon>Ecdysozoa</taxon>
        <taxon>Arthropoda</taxon>
        <taxon>Hexapoda</taxon>
        <taxon>Collembola</taxon>
        <taxon>Entomobryomorpha</taxon>
        <taxon>Isotomoidea</taxon>
        <taxon>Isotomidae</taxon>
        <taxon>Proisotominae</taxon>
        <taxon>Folsomia</taxon>
    </lineage>
</organism>
<proteinExistence type="predicted"/>
<sequence>MGGGESKQSLEIERNRRLREFEEELVDSSSATHSPTPLTHQYFDQFLGPGSSNRRDSSVDGDATTYFGPGGEASSEGDEQVSDKEVEDAIAELEETFRTLSPAVAIAGRKDELGVRELERSQSCGPLTPPQMGGQNGGGSRDRVGTPMGPGGGGGVSGGIGIPRYNRRPHGHNNSLPHHRRGGTGLHVGGEDFKGGALSAPPGVSNVRDAIPQWTPPQIDGFDLDKFREANGVGGGAAVSDAQDEQGARRVDSEEESFRGGVGEGGVGGGKRGAKAKGVSAPPYTREEMELLRKLEREVC</sequence>
<comment type="caution">
    <text evidence="2">The sequence shown here is derived from an EMBL/GenBank/DDBJ whole genome shotgun (WGS) entry which is preliminary data.</text>
</comment>
<gene>
    <name evidence="2" type="ORF">Fcan01_26268</name>
</gene>
<feature type="compositionally biased region" description="Acidic residues" evidence="1">
    <location>
        <begin position="75"/>
        <end position="85"/>
    </location>
</feature>
<evidence type="ECO:0000313" key="3">
    <source>
        <dbReference type="Proteomes" id="UP000198287"/>
    </source>
</evidence>
<dbReference type="EMBL" id="LNIX01000042">
    <property type="protein sequence ID" value="OXA38893.1"/>
    <property type="molecule type" value="Genomic_DNA"/>
</dbReference>
<feature type="compositionally biased region" description="Gly residues" evidence="1">
    <location>
        <begin position="148"/>
        <end position="161"/>
    </location>
</feature>
<dbReference type="Proteomes" id="UP000198287">
    <property type="component" value="Unassembled WGS sequence"/>
</dbReference>
<feature type="region of interest" description="Disordered" evidence="1">
    <location>
        <begin position="118"/>
        <end position="217"/>
    </location>
</feature>
<protein>
    <submittedName>
        <fullName evidence="2">Uncharacterized protein</fullName>
    </submittedName>
</protein>
<feature type="region of interest" description="Disordered" evidence="1">
    <location>
        <begin position="21"/>
        <end position="85"/>
    </location>
</feature>
<feature type="region of interest" description="Disordered" evidence="1">
    <location>
        <begin position="230"/>
        <end position="283"/>
    </location>
</feature>
<feature type="compositionally biased region" description="Basic and acidic residues" evidence="1">
    <location>
        <begin position="246"/>
        <end position="258"/>
    </location>
</feature>
<dbReference type="AlphaFoldDB" id="A0A226D139"/>
<evidence type="ECO:0000313" key="2">
    <source>
        <dbReference type="EMBL" id="OXA38893.1"/>
    </source>
</evidence>
<reference evidence="2 3" key="1">
    <citation type="submission" date="2015-12" db="EMBL/GenBank/DDBJ databases">
        <title>The genome of Folsomia candida.</title>
        <authorList>
            <person name="Faddeeva A."/>
            <person name="Derks M.F."/>
            <person name="Anvar Y."/>
            <person name="Smit S."/>
            <person name="Van Straalen N."/>
            <person name="Roelofs D."/>
        </authorList>
    </citation>
    <scope>NUCLEOTIDE SEQUENCE [LARGE SCALE GENOMIC DNA]</scope>
    <source>
        <strain evidence="2 3">VU population</strain>
        <tissue evidence="2">Whole body</tissue>
    </source>
</reference>
<keyword evidence="3" id="KW-1185">Reference proteome</keyword>
<feature type="compositionally biased region" description="Polar residues" evidence="1">
    <location>
        <begin position="27"/>
        <end position="39"/>
    </location>
</feature>
<name>A0A226D139_FOLCA</name>
<accession>A0A226D139</accession>
<feature type="compositionally biased region" description="Gly residues" evidence="1">
    <location>
        <begin position="260"/>
        <end position="271"/>
    </location>
</feature>